<name>A0A4R6AJ45_9RHOB</name>
<protein>
    <submittedName>
        <fullName evidence="2">Transcriptional regulator</fullName>
    </submittedName>
</protein>
<sequence length="165" mass="17743">MAGNDIPVNRDIFLSQMIVTLAGSLEDVIGLTETEGYITLVGSRLGDSLNAMYKENRGISRVPVDDVPAILADMKNQFGGNFTVESIDSDKIILSNTACPFGKKVFGRPSLCMMTSSVFGTITADANGYAKVSIDKALARGDPGCRIVIHLCRGDEEGREYFPDA</sequence>
<comment type="caution">
    <text evidence="2">The sequence shown here is derived from an EMBL/GenBank/DDBJ whole genome shotgun (WGS) entry which is preliminary data.</text>
</comment>
<dbReference type="RefSeq" id="WP_133344832.1">
    <property type="nucleotide sequence ID" value="NZ_SMZO01000107.1"/>
</dbReference>
<evidence type="ECO:0000313" key="2">
    <source>
        <dbReference type="EMBL" id="TDL81423.1"/>
    </source>
</evidence>
<reference evidence="2 3" key="1">
    <citation type="submission" date="2019-03" db="EMBL/GenBank/DDBJ databases">
        <title>Rhodobacteraceae bacterium SM1902, a new member of the family Rhodobacteraceae isolated from Yantai.</title>
        <authorList>
            <person name="Sun Y."/>
        </authorList>
    </citation>
    <scope>NUCLEOTIDE SEQUENCE [LARGE SCALE GENOMIC DNA]</scope>
    <source>
        <strain evidence="2 3">SM1902</strain>
    </source>
</reference>
<proteinExistence type="predicted"/>
<gene>
    <name evidence="2" type="ORF">E2L05_20290</name>
</gene>
<dbReference type="Pfam" id="PF18546">
    <property type="entry name" value="MetOD1"/>
    <property type="match status" value="1"/>
</dbReference>
<keyword evidence="3" id="KW-1185">Reference proteome</keyword>
<dbReference type="Proteomes" id="UP000294562">
    <property type="component" value="Unassembled WGS sequence"/>
</dbReference>
<organism evidence="2 3">
    <name type="scientific">Meridianimarinicoccus aquatilis</name>
    <dbReference type="NCBI Taxonomy" id="2552766"/>
    <lineage>
        <taxon>Bacteria</taxon>
        <taxon>Pseudomonadati</taxon>
        <taxon>Pseudomonadota</taxon>
        <taxon>Alphaproteobacteria</taxon>
        <taxon>Rhodobacterales</taxon>
        <taxon>Paracoccaceae</taxon>
        <taxon>Meridianimarinicoccus</taxon>
    </lineage>
</organism>
<feature type="domain" description="Metanogen output" evidence="1">
    <location>
        <begin position="18"/>
        <end position="150"/>
    </location>
</feature>
<accession>A0A4R6AJ45</accession>
<dbReference type="EMBL" id="SMZO01000107">
    <property type="protein sequence ID" value="TDL81423.1"/>
    <property type="molecule type" value="Genomic_DNA"/>
</dbReference>
<dbReference type="AlphaFoldDB" id="A0A4R6AJ45"/>
<evidence type="ECO:0000313" key="3">
    <source>
        <dbReference type="Proteomes" id="UP000294562"/>
    </source>
</evidence>
<dbReference type="InterPro" id="IPR041359">
    <property type="entry name" value="MetOD1"/>
</dbReference>
<evidence type="ECO:0000259" key="1">
    <source>
        <dbReference type="Pfam" id="PF18546"/>
    </source>
</evidence>
<dbReference type="OrthoDB" id="260231at2"/>